<protein>
    <submittedName>
        <fullName evidence="1">Uncharacterized protein</fullName>
    </submittedName>
</protein>
<accession>A0A318EKQ8</accession>
<evidence type="ECO:0000313" key="1">
    <source>
        <dbReference type="EMBL" id="PXV89184.1"/>
    </source>
</evidence>
<proteinExistence type="predicted"/>
<dbReference type="EMBL" id="QICS01000007">
    <property type="protein sequence ID" value="PXV89184.1"/>
    <property type="molecule type" value="Genomic_DNA"/>
</dbReference>
<organism evidence="1 2">
    <name type="scientific">Lachnotalea glycerini</name>
    <dbReference type="NCBI Taxonomy" id="1763509"/>
    <lineage>
        <taxon>Bacteria</taxon>
        <taxon>Bacillati</taxon>
        <taxon>Bacillota</taxon>
        <taxon>Clostridia</taxon>
        <taxon>Lachnospirales</taxon>
        <taxon>Lachnospiraceae</taxon>
        <taxon>Lachnotalea</taxon>
    </lineage>
</organism>
<sequence length="35" mass="4518">MMDRLRLYWIQQILNNENIWHIDRYLNRKWKGGDQ</sequence>
<evidence type="ECO:0000313" key="2">
    <source>
        <dbReference type="Proteomes" id="UP000247523"/>
    </source>
</evidence>
<gene>
    <name evidence="1" type="ORF">C8E03_107161</name>
</gene>
<name>A0A318EKQ8_9FIRM</name>
<comment type="caution">
    <text evidence="1">The sequence shown here is derived from an EMBL/GenBank/DDBJ whole genome shotgun (WGS) entry which is preliminary data.</text>
</comment>
<dbReference type="Proteomes" id="UP000247523">
    <property type="component" value="Unassembled WGS sequence"/>
</dbReference>
<dbReference type="AlphaFoldDB" id="A0A318EKQ8"/>
<reference evidence="1 2" key="1">
    <citation type="submission" date="2018-05" db="EMBL/GenBank/DDBJ databases">
        <title>Genomic Encyclopedia of Type Strains, Phase IV (KMG-IV): sequencing the most valuable type-strain genomes for metagenomic binning, comparative biology and taxonomic classification.</title>
        <authorList>
            <person name="Goeker M."/>
        </authorList>
    </citation>
    <scope>NUCLEOTIDE SEQUENCE [LARGE SCALE GENOMIC DNA]</scope>
    <source>
        <strain evidence="1 2">DSM 28816</strain>
    </source>
</reference>